<dbReference type="Gene3D" id="3.40.50.720">
    <property type="entry name" value="NAD(P)-binding Rossmann-like Domain"/>
    <property type="match status" value="1"/>
</dbReference>
<comment type="similarity">
    <text evidence="2">Belongs to the zinc-containing alcohol dehydrogenase family.</text>
</comment>
<dbReference type="InterPro" id="IPR029752">
    <property type="entry name" value="D-isomer_DH_CS1"/>
</dbReference>
<evidence type="ECO:0000256" key="4">
    <source>
        <dbReference type="ARBA" id="ARBA00022833"/>
    </source>
</evidence>
<evidence type="ECO:0000313" key="7">
    <source>
        <dbReference type="EMBL" id="PTB37213.1"/>
    </source>
</evidence>
<dbReference type="CDD" id="cd05283">
    <property type="entry name" value="CAD1"/>
    <property type="match status" value="1"/>
</dbReference>
<keyword evidence="8" id="KW-1185">Reference proteome</keyword>
<organism evidence="7 8">
    <name type="scientific">Trichoderma asperellum (strain ATCC 204424 / CBS 433.97 / NBRC 101777)</name>
    <dbReference type="NCBI Taxonomy" id="1042311"/>
    <lineage>
        <taxon>Eukaryota</taxon>
        <taxon>Fungi</taxon>
        <taxon>Dikarya</taxon>
        <taxon>Ascomycota</taxon>
        <taxon>Pezizomycotina</taxon>
        <taxon>Sordariomycetes</taxon>
        <taxon>Hypocreomycetidae</taxon>
        <taxon>Hypocreales</taxon>
        <taxon>Hypocreaceae</taxon>
        <taxon>Trichoderma</taxon>
    </lineage>
</organism>
<dbReference type="Proteomes" id="UP000240493">
    <property type="component" value="Unassembled WGS sequence"/>
</dbReference>
<evidence type="ECO:0000259" key="6">
    <source>
        <dbReference type="SMART" id="SM00829"/>
    </source>
</evidence>
<proteinExistence type="inferred from homology"/>
<accession>A0A2T3YXC6</accession>
<evidence type="ECO:0000256" key="2">
    <source>
        <dbReference type="ARBA" id="ARBA00008072"/>
    </source>
</evidence>
<dbReference type="GO" id="GO:0004022">
    <property type="term" value="F:alcohol dehydrogenase (NAD+) activity"/>
    <property type="evidence" value="ECO:0007669"/>
    <property type="project" value="TreeGrafter"/>
</dbReference>
<gene>
    <name evidence="7" type="ORF">M441DRAFT_201111</name>
</gene>
<dbReference type="InterPro" id="IPR020843">
    <property type="entry name" value="ER"/>
</dbReference>
<name>A0A2T3YXC6_TRIA4</name>
<dbReference type="InterPro" id="IPR013154">
    <property type="entry name" value="ADH-like_N"/>
</dbReference>
<reference evidence="7 8" key="1">
    <citation type="submission" date="2016-07" db="EMBL/GenBank/DDBJ databases">
        <title>Multiple horizontal gene transfer events from other fungi enriched the ability of initially mycotrophic Trichoderma (Ascomycota) to feed on dead plant biomass.</title>
        <authorList>
            <consortium name="DOE Joint Genome Institute"/>
            <person name="Aerts A."/>
            <person name="Atanasova L."/>
            <person name="Chenthamara K."/>
            <person name="Zhang J."/>
            <person name="Grujic M."/>
            <person name="Henrissat B."/>
            <person name="Kuo A."/>
            <person name="Salamov A."/>
            <person name="Lipzen A."/>
            <person name="Labutti K."/>
            <person name="Barry K."/>
            <person name="Miao Y."/>
            <person name="Rahimi M.J."/>
            <person name="Shen Q."/>
            <person name="Grigoriev I.V."/>
            <person name="Kubicek C.P."/>
            <person name="Druzhinina I.S."/>
        </authorList>
    </citation>
    <scope>NUCLEOTIDE SEQUENCE [LARGE SCALE GENOMIC DNA]</scope>
    <source>
        <strain evidence="7 8">CBS 433.97</strain>
    </source>
</reference>
<dbReference type="Pfam" id="PF08240">
    <property type="entry name" value="ADH_N"/>
    <property type="match status" value="1"/>
</dbReference>
<dbReference type="AlphaFoldDB" id="A0A2T3YXC6"/>
<dbReference type="PROSITE" id="PS00065">
    <property type="entry name" value="D_2_HYDROXYACID_DH_1"/>
    <property type="match status" value="1"/>
</dbReference>
<dbReference type="InterPro" id="IPR036291">
    <property type="entry name" value="NAD(P)-bd_dom_sf"/>
</dbReference>
<dbReference type="InterPro" id="IPR011032">
    <property type="entry name" value="GroES-like_sf"/>
</dbReference>
<dbReference type="PANTHER" id="PTHR42940:SF8">
    <property type="entry name" value="VACUOLAR PROTEIN SORTING-ASSOCIATED PROTEIN 11"/>
    <property type="match status" value="1"/>
</dbReference>
<sequence>MTQSSLVGKEYRGYRSKDGGVTAFDAKIPELGPRDIVVRITHTGLCASDVAMVKLPVALGHEGVGIVEMVGFDAKQLKVGDRVGGGYHRDACGNCKFCLKGKDIYCYDRIVMGEGDYDNGTFGQFYIGKETFLHKIPDSIPSEYAAPLQCAGVAVYTALRETVEPGMRVGIYGIGGLGHLAMQYAAKMGTKVVVYSTSADKEQEARAWGASEFHLISTMYETIKAPIKVLLITGSYIQILKSKTTTKEFLSRNGIIVPLTAPIGAMNLNTRNMFFDAYHIHASLVGPRAMHAETLEFAAKNDIKPLIQVTKLDNVSSLHKVISDMEANAIRYRAVFEL</sequence>
<dbReference type="InterPro" id="IPR047109">
    <property type="entry name" value="CAD-like"/>
</dbReference>
<dbReference type="GO" id="GO:0005737">
    <property type="term" value="C:cytoplasm"/>
    <property type="evidence" value="ECO:0007669"/>
    <property type="project" value="TreeGrafter"/>
</dbReference>
<dbReference type="InterPro" id="IPR002328">
    <property type="entry name" value="ADH_Zn_CS"/>
</dbReference>
<dbReference type="STRING" id="1042311.A0A2T3YXC6"/>
<dbReference type="SUPFAM" id="SSF50129">
    <property type="entry name" value="GroES-like"/>
    <property type="match status" value="1"/>
</dbReference>
<dbReference type="Gene3D" id="3.90.180.10">
    <property type="entry name" value="Medium-chain alcohol dehydrogenases, catalytic domain"/>
    <property type="match status" value="1"/>
</dbReference>
<keyword evidence="4" id="KW-0862">Zinc</keyword>
<dbReference type="EMBL" id="KZ679268">
    <property type="protein sequence ID" value="PTB37213.1"/>
    <property type="molecule type" value="Genomic_DNA"/>
</dbReference>
<dbReference type="SMART" id="SM00829">
    <property type="entry name" value="PKS_ER"/>
    <property type="match status" value="1"/>
</dbReference>
<dbReference type="GO" id="GO:0008270">
    <property type="term" value="F:zinc ion binding"/>
    <property type="evidence" value="ECO:0007669"/>
    <property type="project" value="InterPro"/>
</dbReference>
<comment type="cofactor">
    <cofactor evidence="1">
        <name>Zn(2+)</name>
        <dbReference type="ChEBI" id="CHEBI:29105"/>
    </cofactor>
</comment>
<evidence type="ECO:0000313" key="8">
    <source>
        <dbReference type="Proteomes" id="UP000240493"/>
    </source>
</evidence>
<keyword evidence="5" id="KW-0560">Oxidoreductase</keyword>
<evidence type="ECO:0000256" key="1">
    <source>
        <dbReference type="ARBA" id="ARBA00001947"/>
    </source>
</evidence>
<keyword evidence="3" id="KW-0479">Metal-binding</keyword>
<evidence type="ECO:0000256" key="3">
    <source>
        <dbReference type="ARBA" id="ARBA00022723"/>
    </source>
</evidence>
<dbReference type="OrthoDB" id="1879366at2759"/>
<evidence type="ECO:0000256" key="5">
    <source>
        <dbReference type="ARBA" id="ARBA00023002"/>
    </source>
</evidence>
<dbReference type="PROSITE" id="PS00059">
    <property type="entry name" value="ADH_ZINC"/>
    <property type="match status" value="1"/>
</dbReference>
<dbReference type="SUPFAM" id="SSF51735">
    <property type="entry name" value="NAD(P)-binding Rossmann-fold domains"/>
    <property type="match status" value="1"/>
</dbReference>
<protein>
    <recommendedName>
        <fullName evidence="6">Enoyl reductase (ER) domain-containing protein</fullName>
    </recommendedName>
</protein>
<feature type="domain" description="Enoyl reductase (ER)" evidence="6">
    <location>
        <begin position="20"/>
        <end position="336"/>
    </location>
</feature>
<dbReference type="PANTHER" id="PTHR42940">
    <property type="entry name" value="ALCOHOL DEHYDROGENASE 1-RELATED"/>
    <property type="match status" value="1"/>
</dbReference>